<dbReference type="Proteomes" id="UP001056120">
    <property type="component" value="Linkage Group LG12"/>
</dbReference>
<comment type="caution">
    <text evidence="1">The sequence shown here is derived from an EMBL/GenBank/DDBJ whole genome shotgun (WGS) entry which is preliminary data.</text>
</comment>
<proteinExistence type="predicted"/>
<organism evidence="1 2">
    <name type="scientific">Smallanthus sonchifolius</name>
    <dbReference type="NCBI Taxonomy" id="185202"/>
    <lineage>
        <taxon>Eukaryota</taxon>
        <taxon>Viridiplantae</taxon>
        <taxon>Streptophyta</taxon>
        <taxon>Embryophyta</taxon>
        <taxon>Tracheophyta</taxon>
        <taxon>Spermatophyta</taxon>
        <taxon>Magnoliopsida</taxon>
        <taxon>eudicotyledons</taxon>
        <taxon>Gunneridae</taxon>
        <taxon>Pentapetalae</taxon>
        <taxon>asterids</taxon>
        <taxon>campanulids</taxon>
        <taxon>Asterales</taxon>
        <taxon>Asteraceae</taxon>
        <taxon>Asteroideae</taxon>
        <taxon>Heliantheae alliance</taxon>
        <taxon>Millerieae</taxon>
        <taxon>Smallanthus</taxon>
    </lineage>
</organism>
<reference evidence="2" key="1">
    <citation type="journal article" date="2022" name="Mol. Ecol. Resour.">
        <title>The genomes of chicory, endive, great burdock and yacon provide insights into Asteraceae palaeo-polyploidization history and plant inulin production.</title>
        <authorList>
            <person name="Fan W."/>
            <person name="Wang S."/>
            <person name="Wang H."/>
            <person name="Wang A."/>
            <person name="Jiang F."/>
            <person name="Liu H."/>
            <person name="Zhao H."/>
            <person name="Xu D."/>
            <person name="Zhang Y."/>
        </authorList>
    </citation>
    <scope>NUCLEOTIDE SEQUENCE [LARGE SCALE GENOMIC DNA]</scope>
    <source>
        <strain evidence="2">cv. Yunnan</strain>
    </source>
</reference>
<name>A0ACB9HHI5_9ASTR</name>
<keyword evidence="2" id="KW-1185">Reference proteome</keyword>
<dbReference type="EMBL" id="CM042029">
    <property type="protein sequence ID" value="KAI3795062.1"/>
    <property type="molecule type" value="Genomic_DNA"/>
</dbReference>
<gene>
    <name evidence="1" type="ORF">L1987_37706</name>
</gene>
<evidence type="ECO:0000313" key="2">
    <source>
        <dbReference type="Proteomes" id="UP001056120"/>
    </source>
</evidence>
<sequence>MKWSGAWKCKDGQALGPLVFSSSCVMDHLSKSTTFKKFCSSIQIYCIRSLNITSLESQAMIKIIKAFLEKEGWLAIDDSDSDLSLPSSPTIILSAAVESRKVAAQNVKEAFKAIHGCEWEKEESEAVPSSVSDPQIANEAEAEIPTASLTYAVVIHEAEAEASNKDKGKGIMTEEEKEKRIEKEKREKEKRRREREEEEMAKYSRKQSYHSPQGTTYHVAC</sequence>
<reference evidence="1 2" key="2">
    <citation type="journal article" date="2022" name="Mol. Ecol. Resour.">
        <title>The genomes of chicory, endive, great burdock and yacon provide insights into Asteraceae paleo-polyploidization history and plant inulin production.</title>
        <authorList>
            <person name="Fan W."/>
            <person name="Wang S."/>
            <person name="Wang H."/>
            <person name="Wang A."/>
            <person name="Jiang F."/>
            <person name="Liu H."/>
            <person name="Zhao H."/>
            <person name="Xu D."/>
            <person name="Zhang Y."/>
        </authorList>
    </citation>
    <scope>NUCLEOTIDE SEQUENCE [LARGE SCALE GENOMIC DNA]</scope>
    <source>
        <strain evidence="2">cv. Yunnan</strain>
        <tissue evidence="1">Leaves</tissue>
    </source>
</reference>
<evidence type="ECO:0000313" key="1">
    <source>
        <dbReference type="EMBL" id="KAI3795062.1"/>
    </source>
</evidence>
<accession>A0ACB9HHI5</accession>
<protein>
    <submittedName>
        <fullName evidence="1">Uncharacterized protein</fullName>
    </submittedName>
</protein>